<evidence type="ECO:0000256" key="1">
    <source>
        <dbReference type="ARBA" id="ARBA00007553"/>
    </source>
</evidence>
<dbReference type="PROSITE" id="PS51318">
    <property type="entry name" value="TAT"/>
    <property type="match status" value="1"/>
</dbReference>
<evidence type="ECO:0000313" key="4">
    <source>
        <dbReference type="EMBL" id="GAA1981632.1"/>
    </source>
</evidence>
<evidence type="ECO:0000259" key="3">
    <source>
        <dbReference type="SMART" id="SM00701"/>
    </source>
</evidence>
<dbReference type="PANTHER" id="PTHR11022:SF41">
    <property type="entry name" value="PEPTIDOGLYCAN-RECOGNITION PROTEIN LC-RELATED"/>
    <property type="match status" value="1"/>
</dbReference>
<dbReference type="InterPro" id="IPR006311">
    <property type="entry name" value="TAT_signal"/>
</dbReference>
<reference evidence="4 5" key="1">
    <citation type="journal article" date="2019" name="Int. J. Syst. Evol. Microbiol.">
        <title>The Global Catalogue of Microorganisms (GCM) 10K type strain sequencing project: providing services to taxonomists for standard genome sequencing and annotation.</title>
        <authorList>
            <consortium name="The Broad Institute Genomics Platform"/>
            <consortium name="The Broad Institute Genome Sequencing Center for Infectious Disease"/>
            <person name="Wu L."/>
            <person name="Ma J."/>
        </authorList>
    </citation>
    <scope>NUCLEOTIDE SEQUENCE [LARGE SCALE GENOMIC DNA]</scope>
    <source>
        <strain evidence="4 5">JCM 15313</strain>
    </source>
</reference>
<keyword evidence="5" id="KW-1185">Reference proteome</keyword>
<comment type="similarity">
    <text evidence="1">Belongs to the N-acetylmuramoyl-L-alanine amidase 2 family.</text>
</comment>
<dbReference type="InterPro" id="IPR006619">
    <property type="entry name" value="PGRP_domain_met/bac"/>
</dbReference>
<comment type="caution">
    <text evidence="4">The sequence shown here is derived from an EMBL/GenBank/DDBJ whole genome shotgun (WGS) entry which is preliminary data.</text>
</comment>
<dbReference type="SMART" id="SM00644">
    <property type="entry name" value="Ami_2"/>
    <property type="match status" value="1"/>
</dbReference>
<feature type="domain" description="N-acetylmuramoyl-L-alanine amidase" evidence="2">
    <location>
        <begin position="63"/>
        <end position="211"/>
    </location>
</feature>
<evidence type="ECO:0008006" key="6">
    <source>
        <dbReference type="Google" id="ProtNLM"/>
    </source>
</evidence>
<dbReference type="Pfam" id="PF01510">
    <property type="entry name" value="Amidase_2"/>
    <property type="match status" value="1"/>
</dbReference>
<dbReference type="InterPro" id="IPR015510">
    <property type="entry name" value="PGRP"/>
</dbReference>
<dbReference type="Gene3D" id="3.40.80.10">
    <property type="entry name" value="Peptidoglycan recognition protein-like"/>
    <property type="match status" value="1"/>
</dbReference>
<dbReference type="SMART" id="SM00701">
    <property type="entry name" value="PGRP"/>
    <property type="match status" value="1"/>
</dbReference>
<protein>
    <recommendedName>
        <fullName evidence="6">N-acetylmuramoyl-L-alanine amidase</fullName>
    </recommendedName>
</protein>
<gene>
    <name evidence="4" type="ORF">GCM10009799_03390</name>
</gene>
<dbReference type="Proteomes" id="UP001501585">
    <property type="component" value="Unassembled WGS sequence"/>
</dbReference>
<dbReference type="SUPFAM" id="SSF55846">
    <property type="entry name" value="N-acetylmuramoyl-L-alanine amidase-like"/>
    <property type="match status" value="1"/>
</dbReference>
<dbReference type="EMBL" id="BAAAPC010000001">
    <property type="protein sequence ID" value="GAA1981632.1"/>
    <property type="molecule type" value="Genomic_DNA"/>
</dbReference>
<feature type="domain" description="Peptidoglycan recognition protein family" evidence="3">
    <location>
        <begin position="51"/>
        <end position="205"/>
    </location>
</feature>
<name>A0ABN2S7B7_9ACTN</name>
<proteinExistence type="inferred from homology"/>
<dbReference type="CDD" id="cd06583">
    <property type="entry name" value="PGRP"/>
    <property type="match status" value="1"/>
</dbReference>
<dbReference type="RefSeq" id="WP_344107590.1">
    <property type="nucleotide sequence ID" value="NZ_BAAAPC010000001.1"/>
</dbReference>
<dbReference type="InterPro" id="IPR036505">
    <property type="entry name" value="Amidase/PGRP_sf"/>
</dbReference>
<accession>A0ABN2S7B7</accession>
<evidence type="ECO:0000259" key="2">
    <source>
        <dbReference type="SMART" id="SM00644"/>
    </source>
</evidence>
<sequence length="290" mass="31798">MTDRPRNDADQGRGISRRGALHTAALAAGGALLGGAVVLGDADDAVAAAQPYIYTRRQWRARSARRAAKVMSRGPDRIVVHHTASSNTSDFSKKHAAALSRAIQRHHMDTNGWDDIGQQLTISRGGYVMEGRNRVLAALKRREHVVGAHTANHNEHTIGIENEGTYNSATPPSALMDALADTCAWLCSHYRLNPYRAIVGHRDYNSTSCPGDKLYSMLPELRRGVARRMSLLLPLQVRVDDLELPLELLPASLEVASDADDDRAAEFYHGPALSRWEAERWALGANVRLG</sequence>
<dbReference type="InterPro" id="IPR002502">
    <property type="entry name" value="Amidase_domain"/>
</dbReference>
<evidence type="ECO:0000313" key="5">
    <source>
        <dbReference type="Proteomes" id="UP001501585"/>
    </source>
</evidence>
<dbReference type="PANTHER" id="PTHR11022">
    <property type="entry name" value="PEPTIDOGLYCAN RECOGNITION PROTEIN"/>
    <property type="match status" value="1"/>
</dbReference>
<organism evidence="4 5">
    <name type="scientific">Nocardiopsis rhodophaea</name>
    <dbReference type="NCBI Taxonomy" id="280238"/>
    <lineage>
        <taxon>Bacteria</taxon>
        <taxon>Bacillati</taxon>
        <taxon>Actinomycetota</taxon>
        <taxon>Actinomycetes</taxon>
        <taxon>Streptosporangiales</taxon>
        <taxon>Nocardiopsidaceae</taxon>
        <taxon>Nocardiopsis</taxon>
    </lineage>
</organism>